<proteinExistence type="predicted"/>
<evidence type="ECO:0000313" key="2">
    <source>
        <dbReference type="EMBL" id="MBB3879003.1"/>
    </source>
</evidence>
<organism evidence="2 3">
    <name type="scientific">Sphingomonas pseudosanguinis</name>
    <dbReference type="NCBI Taxonomy" id="413712"/>
    <lineage>
        <taxon>Bacteria</taxon>
        <taxon>Pseudomonadati</taxon>
        <taxon>Pseudomonadota</taxon>
        <taxon>Alphaproteobacteria</taxon>
        <taxon>Sphingomonadales</taxon>
        <taxon>Sphingomonadaceae</taxon>
        <taxon>Sphingomonas</taxon>
    </lineage>
</organism>
<comment type="caution">
    <text evidence="2">The sequence shown here is derived from an EMBL/GenBank/DDBJ whole genome shotgun (WGS) entry which is preliminary data.</text>
</comment>
<dbReference type="AlphaFoldDB" id="A0A7W6AB88"/>
<gene>
    <name evidence="2" type="ORF">GGR48_001426</name>
</gene>
<dbReference type="GO" id="GO:0008081">
    <property type="term" value="F:phosphoric diester hydrolase activity"/>
    <property type="evidence" value="ECO:0007669"/>
    <property type="project" value="InterPro"/>
</dbReference>
<protein>
    <recommendedName>
        <fullName evidence="4">Calcium-dependent phosphoinositide phospholipase C</fullName>
    </recommendedName>
</protein>
<keyword evidence="1" id="KW-0732">Signal</keyword>
<dbReference type="CDD" id="cd08589">
    <property type="entry name" value="PI-PLCc_SaPLC1_like"/>
    <property type="match status" value="1"/>
</dbReference>
<dbReference type="InterPro" id="IPR017946">
    <property type="entry name" value="PLC-like_Pdiesterase_TIM-brl"/>
</dbReference>
<dbReference type="EMBL" id="JACIDH010000004">
    <property type="protein sequence ID" value="MBB3879003.1"/>
    <property type="molecule type" value="Genomic_DNA"/>
</dbReference>
<name>A0A7W6AB88_9SPHN</name>
<dbReference type="Proteomes" id="UP000538670">
    <property type="component" value="Unassembled WGS sequence"/>
</dbReference>
<evidence type="ECO:0000256" key="1">
    <source>
        <dbReference type="SAM" id="SignalP"/>
    </source>
</evidence>
<dbReference type="SUPFAM" id="SSF51695">
    <property type="entry name" value="PLC-like phosphodiesterases"/>
    <property type="match status" value="1"/>
</dbReference>
<dbReference type="Pfam" id="PF16670">
    <property type="entry name" value="PI-PLC-C1"/>
    <property type="match status" value="1"/>
</dbReference>
<dbReference type="Gene3D" id="3.20.20.190">
    <property type="entry name" value="Phosphatidylinositol (PI) phosphodiesterase"/>
    <property type="match status" value="1"/>
</dbReference>
<dbReference type="InterPro" id="IPR032075">
    <property type="entry name" value="PI-PLC-C1"/>
</dbReference>
<evidence type="ECO:0008006" key="4">
    <source>
        <dbReference type="Google" id="ProtNLM"/>
    </source>
</evidence>
<evidence type="ECO:0000313" key="3">
    <source>
        <dbReference type="Proteomes" id="UP000538670"/>
    </source>
</evidence>
<accession>A0A7W6AB88</accession>
<dbReference type="GO" id="GO:0006629">
    <property type="term" value="P:lipid metabolic process"/>
    <property type="evidence" value="ECO:0007669"/>
    <property type="project" value="InterPro"/>
</dbReference>
<feature type="signal peptide" evidence="1">
    <location>
        <begin position="1"/>
        <end position="16"/>
    </location>
</feature>
<dbReference type="RefSeq" id="WP_183951188.1">
    <property type="nucleotide sequence ID" value="NZ_JACIDH010000004.1"/>
</dbReference>
<feature type="chain" id="PRO_5031284021" description="Calcium-dependent phosphoinositide phospholipase C" evidence="1">
    <location>
        <begin position="17"/>
        <end position="366"/>
    </location>
</feature>
<keyword evidence="3" id="KW-1185">Reference proteome</keyword>
<sequence length="366" mass="40234">MSARTFLTLAAVLATAAAPAPQGPLRMNDIQVVGSHNSYKKRIAPAVFAELERRDPKLAAALDYDHLTLAEQLDRGVRQLEIDIFADPQGGRFADPKGEAMARAAGERTGFDRAAMMKPGFKVFHILEVDYRSCGTFKQCIGQIDAWSRAHPRHLPIMVTINAADRPINKPGVTDPLPLTAPLLDALDAEIRDVLTPDRIITPDDVRGKAPTLREAVTTKGWPTLDRARGKIWFVLDTPSDVSDRYRAGHPSLKGRPIFGWYDTDQPEAAVEIVGDPRTDGAKIRQWVKQGFIVRTRSDADTREARENDHARQQAAIDSGAQAVSTDYYPGAPARAWNKGFTVTLPGGVMERCNPVTRGPDCTLPR</sequence>
<reference evidence="2 3" key="1">
    <citation type="submission" date="2020-08" db="EMBL/GenBank/DDBJ databases">
        <title>Genomic Encyclopedia of Type Strains, Phase IV (KMG-IV): sequencing the most valuable type-strain genomes for metagenomic binning, comparative biology and taxonomic classification.</title>
        <authorList>
            <person name="Goeker M."/>
        </authorList>
    </citation>
    <scope>NUCLEOTIDE SEQUENCE [LARGE SCALE GENOMIC DNA]</scope>
    <source>
        <strain evidence="2 3">DSM 19512</strain>
    </source>
</reference>